<protein>
    <submittedName>
        <fullName evidence="1">Uncharacterized protein</fullName>
    </submittedName>
</protein>
<evidence type="ECO:0000313" key="1">
    <source>
        <dbReference type="EMBL" id="GBM60449.1"/>
    </source>
</evidence>
<sequence length="104" mass="11373">MPNLRNGSGDSTAARVRCQGVYSMSSSYGGHRLFFYAYSLNRQETLQVSSSVVYSGVNVNIVLPENKRSVSFESIVCFCSLGDDGLSMNFIAPLEPCLNLTSEM</sequence>
<gene>
    <name evidence="1" type="ORF">AVEN_117965_1</name>
</gene>
<dbReference type="AlphaFoldDB" id="A0A4Y2H5K7"/>
<comment type="caution">
    <text evidence="1">The sequence shown here is derived from an EMBL/GenBank/DDBJ whole genome shotgun (WGS) entry which is preliminary data.</text>
</comment>
<reference evidence="1 2" key="1">
    <citation type="journal article" date="2019" name="Sci. Rep.">
        <title>Orb-weaving spider Araneus ventricosus genome elucidates the spidroin gene catalogue.</title>
        <authorList>
            <person name="Kono N."/>
            <person name="Nakamura H."/>
            <person name="Ohtoshi R."/>
            <person name="Moran D.A.P."/>
            <person name="Shinohara A."/>
            <person name="Yoshida Y."/>
            <person name="Fujiwara M."/>
            <person name="Mori M."/>
            <person name="Tomita M."/>
            <person name="Arakawa K."/>
        </authorList>
    </citation>
    <scope>NUCLEOTIDE SEQUENCE [LARGE SCALE GENOMIC DNA]</scope>
</reference>
<organism evidence="1 2">
    <name type="scientific">Araneus ventricosus</name>
    <name type="common">Orbweaver spider</name>
    <name type="synonym">Epeira ventricosa</name>
    <dbReference type="NCBI Taxonomy" id="182803"/>
    <lineage>
        <taxon>Eukaryota</taxon>
        <taxon>Metazoa</taxon>
        <taxon>Ecdysozoa</taxon>
        <taxon>Arthropoda</taxon>
        <taxon>Chelicerata</taxon>
        <taxon>Arachnida</taxon>
        <taxon>Araneae</taxon>
        <taxon>Araneomorphae</taxon>
        <taxon>Entelegynae</taxon>
        <taxon>Araneoidea</taxon>
        <taxon>Araneidae</taxon>
        <taxon>Araneus</taxon>
    </lineage>
</organism>
<evidence type="ECO:0000313" key="2">
    <source>
        <dbReference type="Proteomes" id="UP000499080"/>
    </source>
</evidence>
<keyword evidence="2" id="KW-1185">Reference proteome</keyword>
<dbReference type="Proteomes" id="UP000499080">
    <property type="component" value="Unassembled WGS sequence"/>
</dbReference>
<dbReference type="EMBL" id="BGPR01001724">
    <property type="protein sequence ID" value="GBM60449.1"/>
    <property type="molecule type" value="Genomic_DNA"/>
</dbReference>
<name>A0A4Y2H5K7_ARAVE</name>
<proteinExistence type="predicted"/>
<accession>A0A4Y2H5K7</accession>